<evidence type="ECO:0000313" key="1">
    <source>
        <dbReference type="EMBL" id="CAG8824197.1"/>
    </source>
</evidence>
<feature type="non-terminal residue" evidence="1">
    <location>
        <position position="50"/>
    </location>
</feature>
<dbReference type="Proteomes" id="UP000789920">
    <property type="component" value="Unassembled WGS sequence"/>
</dbReference>
<evidence type="ECO:0000313" key="2">
    <source>
        <dbReference type="Proteomes" id="UP000789920"/>
    </source>
</evidence>
<reference evidence="1" key="1">
    <citation type="submission" date="2021-06" db="EMBL/GenBank/DDBJ databases">
        <authorList>
            <person name="Kallberg Y."/>
            <person name="Tangrot J."/>
            <person name="Rosling A."/>
        </authorList>
    </citation>
    <scope>NUCLEOTIDE SEQUENCE</scope>
    <source>
        <strain evidence="1">MA461A</strain>
    </source>
</reference>
<name>A0ACA9S2I8_9GLOM</name>
<organism evidence="1 2">
    <name type="scientific">Racocetra persica</name>
    <dbReference type="NCBI Taxonomy" id="160502"/>
    <lineage>
        <taxon>Eukaryota</taxon>
        <taxon>Fungi</taxon>
        <taxon>Fungi incertae sedis</taxon>
        <taxon>Mucoromycota</taxon>
        <taxon>Glomeromycotina</taxon>
        <taxon>Glomeromycetes</taxon>
        <taxon>Diversisporales</taxon>
        <taxon>Gigasporaceae</taxon>
        <taxon>Racocetra</taxon>
    </lineage>
</organism>
<comment type="caution">
    <text evidence="1">The sequence shown here is derived from an EMBL/GenBank/DDBJ whole genome shotgun (WGS) entry which is preliminary data.</text>
</comment>
<accession>A0ACA9S2I8</accession>
<protein>
    <submittedName>
        <fullName evidence="1">35142_t:CDS:1</fullName>
    </submittedName>
</protein>
<feature type="non-terminal residue" evidence="1">
    <location>
        <position position="1"/>
    </location>
</feature>
<dbReference type="EMBL" id="CAJVQC010088601">
    <property type="protein sequence ID" value="CAG8824197.1"/>
    <property type="molecule type" value="Genomic_DNA"/>
</dbReference>
<sequence>SAPSNKDQDLLNLNTNNSFLLSQHIFNNAKSGTDLEEIKDQDDTLKLKIG</sequence>
<proteinExistence type="predicted"/>
<keyword evidence="2" id="KW-1185">Reference proteome</keyword>
<gene>
    <name evidence="1" type="ORF">RPERSI_LOCUS26186</name>
</gene>